<keyword evidence="4" id="KW-1185">Reference proteome</keyword>
<reference evidence="2 4" key="1">
    <citation type="submission" date="2016-08" db="EMBL/GenBank/DDBJ databases">
        <title>Characterization of Isolates of Eisenbergiella tayi Derived from Blood Cultures, Using Whole Genome Sequencing.</title>
        <authorList>
            <person name="Bernier A.-M."/>
            <person name="Burdz T."/>
            <person name="Wiebe D."/>
            <person name="Bernard K."/>
        </authorList>
    </citation>
    <scope>NUCLEOTIDE SEQUENCE [LARGE SCALE GENOMIC DNA]</scope>
    <source>
        <strain evidence="2 4">NML120146</strain>
    </source>
</reference>
<sequence>MLSGSRCQEAEASNARRQILRTGQAQGIRGQVPQGLTTWGDCDNLKVIGRQTGQLIQKSKDEESTFREALQRRSRRRKAMCRCRRLRGIGPKRMEDGFGAAHRTAGTPGARLRQVPPVTAAGYERGRKLFLMYLLRPCL</sequence>
<proteinExistence type="predicted"/>
<organism evidence="1 3">
    <name type="scientific">Eisenbergiella tayi</name>
    <dbReference type="NCBI Taxonomy" id="1432052"/>
    <lineage>
        <taxon>Bacteria</taxon>
        <taxon>Bacillati</taxon>
        <taxon>Bacillota</taxon>
        <taxon>Clostridia</taxon>
        <taxon>Lachnospirales</taxon>
        <taxon>Lachnospiraceae</taxon>
        <taxon>Eisenbergiella</taxon>
    </lineage>
</organism>
<dbReference type="Proteomes" id="UP000094271">
    <property type="component" value="Unassembled WGS sequence"/>
</dbReference>
<name>A0A1E3UK44_9FIRM</name>
<evidence type="ECO:0000313" key="4">
    <source>
        <dbReference type="Proteomes" id="UP000094869"/>
    </source>
</evidence>
<comment type="caution">
    <text evidence="1">The sequence shown here is derived from an EMBL/GenBank/DDBJ whole genome shotgun (WGS) entry which is preliminary data.</text>
</comment>
<evidence type="ECO:0000313" key="3">
    <source>
        <dbReference type="Proteomes" id="UP000094271"/>
    </source>
</evidence>
<accession>A0A1E3UK44</accession>
<dbReference type="EMBL" id="MEHD01000024">
    <property type="protein sequence ID" value="ODR55525.1"/>
    <property type="molecule type" value="Genomic_DNA"/>
</dbReference>
<dbReference type="Proteomes" id="UP000094869">
    <property type="component" value="Unassembled WGS sequence"/>
</dbReference>
<dbReference type="EMBL" id="MEHA01000005">
    <property type="protein sequence ID" value="ODR52960.1"/>
    <property type="molecule type" value="Genomic_DNA"/>
</dbReference>
<evidence type="ECO:0000313" key="1">
    <source>
        <dbReference type="EMBL" id="ODR52960.1"/>
    </source>
</evidence>
<protein>
    <submittedName>
        <fullName evidence="1">Uncharacterized protein</fullName>
    </submittedName>
</protein>
<gene>
    <name evidence="1" type="ORF">BEI59_08820</name>
    <name evidence="2" type="ORF">BEI63_14930</name>
</gene>
<dbReference type="AlphaFoldDB" id="A0A1E3UK44"/>
<reference evidence="1 3" key="2">
    <citation type="submission" date="2016-08" db="EMBL/GenBank/DDBJ databases">
        <authorList>
            <person name="Seilhamer J.J."/>
        </authorList>
    </citation>
    <scope>NUCLEOTIDE SEQUENCE [LARGE SCALE GENOMIC DNA]</scope>
    <source>
        <strain evidence="1 3">NML150140-1</strain>
    </source>
</reference>
<evidence type="ECO:0000313" key="2">
    <source>
        <dbReference type="EMBL" id="ODR55525.1"/>
    </source>
</evidence>